<dbReference type="Proteomes" id="UP001208689">
    <property type="component" value="Chromosome"/>
</dbReference>
<protein>
    <recommendedName>
        <fullName evidence="3">RING-type domain-containing protein</fullName>
    </recommendedName>
</protein>
<evidence type="ECO:0000313" key="2">
    <source>
        <dbReference type="Proteomes" id="UP001208689"/>
    </source>
</evidence>
<accession>A0ABY6HS92</accession>
<organism evidence="1 2">
    <name type="scientific">Candidatus Lokiarchaeum ossiferum</name>
    <dbReference type="NCBI Taxonomy" id="2951803"/>
    <lineage>
        <taxon>Archaea</taxon>
        <taxon>Promethearchaeati</taxon>
        <taxon>Promethearchaeota</taxon>
        <taxon>Promethearchaeia</taxon>
        <taxon>Promethearchaeales</taxon>
        <taxon>Promethearchaeaceae</taxon>
        <taxon>Candidatus Lokiarchaeum</taxon>
    </lineage>
</organism>
<evidence type="ECO:0008006" key="3">
    <source>
        <dbReference type="Google" id="ProtNLM"/>
    </source>
</evidence>
<dbReference type="InterPro" id="IPR013083">
    <property type="entry name" value="Znf_RING/FYVE/PHD"/>
</dbReference>
<dbReference type="EMBL" id="CP104013">
    <property type="protein sequence ID" value="UYP46380.1"/>
    <property type="molecule type" value="Genomic_DNA"/>
</dbReference>
<dbReference type="Gene3D" id="3.30.40.10">
    <property type="entry name" value="Zinc/RING finger domain, C3HC4 (zinc finger)"/>
    <property type="match status" value="1"/>
</dbReference>
<name>A0ABY6HS92_9ARCH</name>
<keyword evidence="2" id="KW-1185">Reference proteome</keyword>
<dbReference type="SUPFAM" id="SSF57850">
    <property type="entry name" value="RING/U-box"/>
    <property type="match status" value="1"/>
</dbReference>
<proteinExistence type="predicted"/>
<reference evidence="1" key="1">
    <citation type="submission" date="2022-09" db="EMBL/GenBank/DDBJ databases">
        <title>Actin cytoskeleton and complex cell architecture in an #Asgard archaeon.</title>
        <authorList>
            <person name="Ponce Toledo R.I."/>
            <person name="Schleper C."/>
            <person name="Rodrigues Oliveira T."/>
            <person name="Wollweber F."/>
            <person name="Xu J."/>
            <person name="Rittmann S."/>
            <person name="Klingl A."/>
            <person name="Pilhofer M."/>
        </authorList>
    </citation>
    <scope>NUCLEOTIDE SEQUENCE</scope>
    <source>
        <strain evidence="1">B-35</strain>
    </source>
</reference>
<evidence type="ECO:0000313" key="1">
    <source>
        <dbReference type="EMBL" id="UYP46380.1"/>
    </source>
</evidence>
<sequence>MAKKSKQGMMNIKPLVFKGSKDLIQAISSTIEGIQATKVIQTYVMENNNLKLAVGKDGKGIFAGTVKWIGNRTDGMRGTVFCVQKSAKDGEIRLIIPTEDTAQDIGLDAGKSTIKINSKESLKCSVCGKGIKIFDEVLACPLCNSKAHSDHLLEWINMRHSCPICKKGLGLDNNNAPIPTD</sequence>
<gene>
    <name evidence="1" type="ORF">NEF87_002665</name>
</gene>